<reference evidence="2 3" key="1">
    <citation type="submission" date="2018-12" db="EMBL/GenBank/DDBJ databases">
        <authorList>
            <person name="Yu L."/>
        </authorList>
    </citation>
    <scope>NUCLEOTIDE SEQUENCE [LARGE SCALE GENOMIC DNA]</scope>
    <source>
        <strain evidence="2 3">HAW-EB2</strain>
    </source>
</reference>
<name>A0A3S0J668_9GAMM</name>
<sequence length="127" mass="14183">MFLRSFFAFIFIASLSACHSDDYVVNTDLLRDGITLGPTQVTLGADHPVEFPIELESANYLRLSLSDNLGQIDLTAQLIYRKGDFLNIETLPGFTLLPDGQEASLEFQIDNDAPLYAWTVSVTKEKH</sequence>
<organism evidence="2 3">
    <name type="scientific">Shewanella canadensis</name>
    <dbReference type="NCBI Taxonomy" id="271096"/>
    <lineage>
        <taxon>Bacteria</taxon>
        <taxon>Pseudomonadati</taxon>
        <taxon>Pseudomonadota</taxon>
        <taxon>Gammaproteobacteria</taxon>
        <taxon>Alteromonadales</taxon>
        <taxon>Shewanellaceae</taxon>
        <taxon>Shewanella</taxon>
    </lineage>
</organism>
<feature type="chain" id="PRO_5018652997" description="Lipoprotein" evidence="1">
    <location>
        <begin position="20"/>
        <end position="127"/>
    </location>
</feature>
<dbReference type="EMBL" id="RXNU01000005">
    <property type="protein sequence ID" value="RTR38766.1"/>
    <property type="molecule type" value="Genomic_DNA"/>
</dbReference>
<feature type="signal peptide" evidence="1">
    <location>
        <begin position="1"/>
        <end position="19"/>
    </location>
</feature>
<keyword evidence="1" id="KW-0732">Signal</keyword>
<proteinExistence type="predicted"/>
<gene>
    <name evidence="2" type="ORF">EKG38_11420</name>
</gene>
<dbReference type="PROSITE" id="PS51257">
    <property type="entry name" value="PROKAR_LIPOPROTEIN"/>
    <property type="match status" value="1"/>
</dbReference>
<evidence type="ECO:0000256" key="1">
    <source>
        <dbReference type="SAM" id="SignalP"/>
    </source>
</evidence>
<dbReference type="AlphaFoldDB" id="A0A3S0J668"/>
<keyword evidence="3" id="KW-1185">Reference proteome</keyword>
<evidence type="ECO:0000313" key="2">
    <source>
        <dbReference type="EMBL" id="RTR38766.1"/>
    </source>
</evidence>
<evidence type="ECO:0000313" key="3">
    <source>
        <dbReference type="Proteomes" id="UP000267448"/>
    </source>
</evidence>
<dbReference type="OrthoDB" id="6263897at2"/>
<evidence type="ECO:0008006" key="4">
    <source>
        <dbReference type="Google" id="ProtNLM"/>
    </source>
</evidence>
<dbReference type="RefSeq" id="WP_126520379.1">
    <property type="nucleotide sequence ID" value="NZ_RXNU01000005.1"/>
</dbReference>
<dbReference type="Proteomes" id="UP000267448">
    <property type="component" value="Unassembled WGS sequence"/>
</dbReference>
<accession>A0A3S0J668</accession>
<comment type="caution">
    <text evidence="2">The sequence shown here is derived from an EMBL/GenBank/DDBJ whole genome shotgun (WGS) entry which is preliminary data.</text>
</comment>
<protein>
    <recommendedName>
        <fullName evidence="4">Lipoprotein</fullName>
    </recommendedName>
</protein>